<evidence type="ECO:0000259" key="12">
    <source>
        <dbReference type="PROSITE" id="PS50939"/>
    </source>
</evidence>
<dbReference type="AlphaFoldDB" id="E1Z2Z3"/>
<name>E1Z2Z3_CHLVA</name>
<dbReference type="InterPro" id="IPR005018">
    <property type="entry name" value="DOMON_domain"/>
</dbReference>
<keyword evidence="2" id="KW-0813">Transport</keyword>
<dbReference type="Pfam" id="PF03188">
    <property type="entry name" value="Cytochrom_B561"/>
    <property type="match status" value="1"/>
</dbReference>
<reference evidence="13 14" key="1">
    <citation type="journal article" date="2010" name="Plant Cell">
        <title>The Chlorella variabilis NC64A genome reveals adaptation to photosymbiosis, coevolution with viruses, and cryptic sex.</title>
        <authorList>
            <person name="Blanc G."/>
            <person name="Duncan G."/>
            <person name="Agarkova I."/>
            <person name="Borodovsky M."/>
            <person name="Gurnon J."/>
            <person name="Kuo A."/>
            <person name="Lindquist E."/>
            <person name="Lucas S."/>
            <person name="Pangilinan J."/>
            <person name="Polle J."/>
            <person name="Salamov A."/>
            <person name="Terry A."/>
            <person name="Yamada T."/>
            <person name="Dunigan D.D."/>
            <person name="Grigoriev I.V."/>
            <person name="Claverie J.M."/>
            <person name="Van Etten J.L."/>
        </authorList>
    </citation>
    <scope>NUCLEOTIDE SEQUENCE [LARGE SCALE GENOMIC DNA]</scope>
    <source>
        <strain evidence="13 14">NC64A</strain>
    </source>
</reference>
<dbReference type="InterPro" id="IPR045266">
    <property type="entry name" value="DOH_DOMON"/>
</dbReference>
<evidence type="ECO:0000256" key="9">
    <source>
        <dbReference type="SAM" id="Phobius"/>
    </source>
</evidence>
<evidence type="ECO:0000256" key="6">
    <source>
        <dbReference type="ARBA" id="ARBA00022989"/>
    </source>
</evidence>
<keyword evidence="5" id="KW-0249">Electron transport</keyword>
<sequence length="1219" mass="123884">MRLLVLAQWLLALHALSVLAVDRVPLVAQREALGAQVADMELEINSGGVALHHVRLQGGRIAAVTFLPSSQGAQDTVALDWEQQYHAGPSAAALRAGGSYSLLAVLPTDDSGPQPVSRVVAYCEDCSGFSGTLATAEVQPGPPHASGGTVTFVFQGVQLRGAAAVGGAGSRGRELQQAPAAPTPQPLPDCSLQVGDQQLTFEGCQAAPLNPNALYQIYYTLTPSDTGGTRWSGGLKIDAAAVGGQWAGFGFPQFPSTMLGADAIIVKQCAACPSGASVDGYSLVGYSPADNVAGSFNIAGERAAGRLARLAQGQRTARCASAARATDGTLVAAFTADLPQPPDQLLAAPGGFNFIFAIGTLAADESLLPHPSPDRPYGGMRLNLSAGISSQAPAPDGAAPESAAAGISPAPAPASSSPPPPGRASSPPPAPGPKAEGAADGAAAGCQLSLGGQPVSFAACTPIQGVGDGFSLMWTLEPPAGNTSTLALGLMAAAGGWVAVGFPATEGRMLGSTAMILKTCTACASGAEIGDYFLAQRSPSGVQPPGQLAVSDASASTAGDGTMHGTIKVQLDSAAASNPAFPIILAAGRLDSSGGLQYHDSRGASTANWASGTSGSVEGEAAHITRMKNAHGWLMATGWGMLIPLGILTARHGKGVKPPLWFHMHRAIQVLGMSCALAGFILIFVAVQQATGTSVSTYTVHRRLGISAMSMGFFQLFALVLRPHPGTRLRKYWEPVHHWVGRAAAVVAVANIYEGIINVYDVGTWAVATYSVIFGLIVAAGLGLDAYKLLGTRLEGDAWCSESPLPRACASSSGISCLLSAAGGIEQLCSPPTSLDLPEACRRPHNETGRLSAGWFSVFRGGPRTDEAERRAVVALEEATNARAEEASASLLGARGGGACACAPADDAGGDRAGAQCGGLLQALGLPEGAVRNVLMARDIVPRAFACDYSLVADLLKRVSESFRDHRCLNSSRTVMFDFIGKVMVLQPDDAASYVAGEGHHPLLPPGPGLYVVREPTPFNNVAATLKRDASFVSQAVQQAISNLPAAAAAAAGGDAPAAAAALAAVPAKPAALAKAQPPARVVANAREAVWELMNTPHPLDILADPGAYGDLGAISRYHNPDNYTRAVGGVLAARGAAFRRLVANAADTCGMRYFAPVLDPAQQRAAAAAAAGGAAANGGAAAAAAPTSPGGKQLLRLARRRGSAGSLSGAGGSSPQLA</sequence>
<dbReference type="InterPro" id="IPR006593">
    <property type="entry name" value="Cyt_b561/ferric_Rdtase_TM"/>
</dbReference>
<protein>
    <recommendedName>
        <fullName evidence="15">Cytochrome b561 domain-containing protein</fullName>
    </recommendedName>
</protein>
<keyword evidence="14" id="KW-1185">Reference proteome</keyword>
<evidence type="ECO:0000256" key="7">
    <source>
        <dbReference type="ARBA" id="ARBA00023136"/>
    </source>
</evidence>
<feature type="region of interest" description="Disordered" evidence="8">
    <location>
        <begin position="168"/>
        <end position="188"/>
    </location>
</feature>
<feature type="transmembrane region" description="Helical" evidence="9">
    <location>
        <begin position="742"/>
        <end position="760"/>
    </location>
</feature>
<evidence type="ECO:0008006" key="15">
    <source>
        <dbReference type="Google" id="ProtNLM"/>
    </source>
</evidence>
<proteinExistence type="predicted"/>
<dbReference type="SMART" id="SM00665">
    <property type="entry name" value="B561"/>
    <property type="match status" value="1"/>
</dbReference>
<dbReference type="EMBL" id="GL433835">
    <property type="protein sequence ID" value="EFN59753.1"/>
    <property type="molecule type" value="Genomic_DNA"/>
</dbReference>
<feature type="compositionally biased region" description="Pro residues" evidence="8">
    <location>
        <begin position="410"/>
        <end position="432"/>
    </location>
</feature>
<dbReference type="STRING" id="554065.E1Z2Z3"/>
<evidence type="ECO:0000313" key="14">
    <source>
        <dbReference type="Proteomes" id="UP000008141"/>
    </source>
</evidence>
<evidence type="ECO:0000256" key="10">
    <source>
        <dbReference type="SAM" id="SignalP"/>
    </source>
</evidence>
<dbReference type="CDD" id="cd08760">
    <property type="entry name" value="Cyt_b561_FRRS1_like"/>
    <property type="match status" value="1"/>
</dbReference>
<feature type="signal peptide" evidence="10">
    <location>
        <begin position="1"/>
        <end position="20"/>
    </location>
</feature>
<feature type="chain" id="PRO_5005672856" description="Cytochrome b561 domain-containing protein" evidence="10">
    <location>
        <begin position="21"/>
        <end position="1219"/>
    </location>
</feature>
<dbReference type="PROSITE" id="PS50939">
    <property type="entry name" value="CYTOCHROME_B561"/>
    <property type="match status" value="1"/>
</dbReference>
<feature type="transmembrane region" description="Helical" evidence="9">
    <location>
        <begin position="630"/>
        <end position="650"/>
    </location>
</feature>
<accession>E1Z2Z3</accession>
<dbReference type="InParanoid" id="E1Z2Z3"/>
<keyword evidence="6 9" id="KW-1133">Transmembrane helix</keyword>
<dbReference type="CDD" id="cd09631">
    <property type="entry name" value="DOMON_DOH"/>
    <property type="match status" value="1"/>
</dbReference>
<dbReference type="Proteomes" id="UP000008141">
    <property type="component" value="Unassembled WGS sequence"/>
</dbReference>
<evidence type="ECO:0000256" key="2">
    <source>
        <dbReference type="ARBA" id="ARBA00022448"/>
    </source>
</evidence>
<feature type="transmembrane region" description="Helical" evidence="9">
    <location>
        <begin position="766"/>
        <end position="784"/>
    </location>
</feature>
<feature type="domain" description="Cytochrome b561" evidence="12">
    <location>
        <begin position="590"/>
        <end position="793"/>
    </location>
</feature>
<dbReference type="OrthoDB" id="511341at2759"/>
<dbReference type="GO" id="GO:0016020">
    <property type="term" value="C:membrane"/>
    <property type="evidence" value="ECO:0007669"/>
    <property type="project" value="UniProtKB-SubCell"/>
</dbReference>
<feature type="transmembrane region" description="Helical" evidence="9">
    <location>
        <begin position="703"/>
        <end position="721"/>
    </location>
</feature>
<dbReference type="PANTHER" id="PTHR23130:SF171">
    <property type="entry name" value="OS01G0895300 PROTEIN"/>
    <property type="match status" value="1"/>
</dbReference>
<evidence type="ECO:0000313" key="13">
    <source>
        <dbReference type="EMBL" id="EFN59753.1"/>
    </source>
</evidence>
<gene>
    <name evidence="13" type="ORF">CHLNCDRAFT_56546</name>
</gene>
<keyword evidence="7 9" id="KW-0472">Membrane</keyword>
<organism evidence="14">
    <name type="scientific">Chlorella variabilis</name>
    <name type="common">Green alga</name>
    <dbReference type="NCBI Taxonomy" id="554065"/>
    <lineage>
        <taxon>Eukaryota</taxon>
        <taxon>Viridiplantae</taxon>
        <taxon>Chlorophyta</taxon>
        <taxon>core chlorophytes</taxon>
        <taxon>Trebouxiophyceae</taxon>
        <taxon>Chlorellales</taxon>
        <taxon>Chlorellaceae</taxon>
        <taxon>Chlorella clade</taxon>
        <taxon>Chlorella</taxon>
    </lineage>
</organism>
<dbReference type="eggNOG" id="KOG4293">
    <property type="taxonomic scope" value="Eukaryota"/>
</dbReference>
<feature type="region of interest" description="Disordered" evidence="8">
    <location>
        <begin position="1181"/>
        <end position="1219"/>
    </location>
</feature>
<feature type="compositionally biased region" description="Low complexity" evidence="8">
    <location>
        <begin position="392"/>
        <end position="409"/>
    </location>
</feature>
<evidence type="ECO:0000256" key="5">
    <source>
        <dbReference type="ARBA" id="ARBA00022982"/>
    </source>
</evidence>
<evidence type="ECO:0000256" key="8">
    <source>
        <dbReference type="SAM" id="MobiDB-lite"/>
    </source>
</evidence>
<comment type="subcellular location">
    <subcellularLocation>
        <location evidence="1">Membrane</location>
    </subcellularLocation>
</comment>
<dbReference type="KEGG" id="cvr:CHLNCDRAFT_56546"/>
<dbReference type="Gene3D" id="1.20.120.1770">
    <property type="match status" value="1"/>
</dbReference>
<feature type="domain" description="DOMON" evidence="11">
    <location>
        <begin position="468"/>
        <end position="588"/>
    </location>
</feature>
<evidence type="ECO:0000256" key="1">
    <source>
        <dbReference type="ARBA" id="ARBA00004370"/>
    </source>
</evidence>
<dbReference type="GeneID" id="17359395"/>
<feature type="region of interest" description="Disordered" evidence="8">
    <location>
        <begin position="388"/>
        <end position="440"/>
    </location>
</feature>
<dbReference type="RefSeq" id="XP_005851855.1">
    <property type="nucleotide sequence ID" value="XM_005851793.1"/>
</dbReference>
<evidence type="ECO:0000259" key="11">
    <source>
        <dbReference type="PROSITE" id="PS50836"/>
    </source>
</evidence>
<dbReference type="PANTHER" id="PTHR23130">
    <property type="entry name" value="CYTOCHROME B561 AND DOMON DOMAIN-CONTAINING PROTEIN"/>
    <property type="match status" value="1"/>
</dbReference>
<evidence type="ECO:0000256" key="3">
    <source>
        <dbReference type="ARBA" id="ARBA00022692"/>
    </source>
</evidence>
<keyword evidence="3 9" id="KW-0812">Transmembrane</keyword>
<dbReference type="PROSITE" id="PS50836">
    <property type="entry name" value="DOMON"/>
    <property type="match status" value="1"/>
</dbReference>
<evidence type="ECO:0000256" key="4">
    <source>
        <dbReference type="ARBA" id="ARBA00022729"/>
    </source>
</evidence>
<feature type="transmembrane region" description="Helical" evidence="9">
    <location>
        <begin position="670"/>
        <end position="691"/>
    </location>
</feature>
<keyword evidence="4 10" id="KW-0732">Signal</keyword>